<feature type="domain" description="TonB C-terminal" evidence="12">
    <location>
        <begin position="137"/>
        <end position="229"/>
    </location>
</feature>
<name>A0ABP9E1M5_9GAMM</name>
<evidence type="ECO:0000256" key="4">
    <source>
        <dbReference type="ARBA" id="ARBA00022475"/>
    </source>
</evidence>
<evidence type="ECO:0000256" key="2">
    <source>
        <dbReference type="ARBA" id="ARBA00006555"/>
    </source>
</evidence>
<evidence type="ECO:0000256" key="3">
    <source>
        <dbReference type="ARBA" id="ARBA00022448"/>
    </source>
</evidence>
<evidence type="ECO:0000256" key="9">
    <source>
        <dbReference type="ARBA" id="ARBA00023136"/>
    </source>
</evidence>
<organism evidence="13 14">
    <name type="scientific">Luteimonas vadosa</name>
    <dbReference type="NCBI Taxonomy" id="1165507"/>
    <lineage>
        <taxon>Bacteria</taxon>
        <taxon>Pseudomonadati</taxon>
        <taxon>Pseudomonadota</taxon>
        <taxon>Gammaproteobacteria</taxon>
        <taxon>Lysobacterales</taxon>
        <taxon>Lysobacteraceae</taxon>
        <taxon>Luteimonas</taxon>
    </lineage>
</organism>
<dbReference type="Gene3D" id="3.30.1150.10">
    <property type="match status" value="1"/>
</dbReference>
<evidence type="ECO:0000256" key="6">
    <source>
        <dbReference type="ARBA" id="ARBA00022692"/>
    </source>
</evidence>
<keyword evidence="8 11" id="KW-1133">Transmembrane helix</keyword>
<comment type="subcellular location">
    <subcellularLocation>
        <location evidence="1">Cell inner membrane</location>
        <topology evidence="1">Single-pass membrane protein</topology>
        <orientation evidence="1">Periplasmic side</orientation>
    </subcellularLocation>
</comment>
<keyword evidence="5" id="KW-0997">Cell inner membrane</keyword>
<feature type="region of interest" description="Disordered" evidence="10">
    <location>
        <begin position="112"/>
        <end position="141"/>
    </location>
</feature>
<dbReference type="Pfam" id="PF03544">
    <property type="entry name" value="TonB_C"/>
    <property type="match status" value="1"/>
</dbReference>
<dbReference type="PROSITE" id="PS52015">
    <property type="entry name" value="TONB_CTD"/>
    <property type="match status" value="1"/>
</dbReference>
<evidence type="ECO:0000256" key="10">
    <source>
        <dbReference type="SAM" id="MobiDB-lite"/>
    </source>
</evidence>
<keyword evidence="4" id="KW-1003">Cell membrane</keyword>
<dbReference type="InterPro" id="IPR006260">
    <property type="entry name" value="TonB/TolA_C"/>
</dbReference>
<keyword evidence="3" id="KW-0813">Transport</keyword>
<keyword evidence="6 11" id="KW-0812">Transmembrane</keyword>
<evidence type="ECO:0000256" key="1">
    <source>
        <dbReference type="ARBA" id="ARBA00004383"/>
    </source>
</evidence>
<evidence type="ECO:0000256" key="7">
    <source>
        <dbReference type="ARBA" id="ARBA00022927"/>
    </source>
</evidence>
<evidence type="ECO:0000313" key="14">
    <source>
        <dbReference type="Proteomes" id="UP001501323"/>
    </source>
</evidence>
<keyword evidence="9 11" id="KW-0472">Membrane</keyword>
<evidence type="ECO:0000259" key="12">
    <source>
        <dbReference type="PROSITE" id="PS52015"/>
    </source>
</evidence>
<dbReference type="PANTHER" id="PTHR33446">
    <property type="entry name" value="PROTEIN TONB-RELATED"/>
    <property type="match status" value="1"/>
</dbReference>
<evidence type="ECO:0000313" key="13">
    <source>
        <dbReference type="EMBL" id="GAA4866778.1"/>
    </source>
</evidence>
<reference evidence="14" key="1">
    <citation type="journal article" date="2019" name="Int. J. Syst. Evol. Microbiol.">
        <title>The Global Catalogue of Microorganisms (GCM) 10K type strain sequencing project: providing services to taxonomists for standard genome sequencing and annotation.</title>
        <authorList>
            <consortium name="The Broad Institute Genomics Platform"/>
            <consortium name="The Broad Institute Genome Sequencing Center for Infectious Disease"/>
            <person name="Wu L."/>
            <person name="Ma J."/>
        </authorList>
    </citation>
    <scope>NUCLEOTIDE SEQUENCE [LARGE SCALE GENOMIC DNA]</scope>
    <source>
        <strain evidence="14">JCM 18392</strain>
    </source>
</reference>
<protein>
    <submittedName>
        <fullName evidence="13">Energy transducer TonB</fullName>
    </submittedName>
</protein>
<evidence type="ECO:0000256" key="5">
    <source>
        <dbReference type="ARBA" id="ARBA00022519"/>
    </source>
</evidence>
<sequence length="229" mass="24674">MGNSSFVTYGPGGFDRIRTGRIDPNRVVGISGTIALNVLLLMLLLVPLGQPPGSLPVAPPMAIDWIEAKPVEPDPPPPIPVAVVRPETRTPVEVRRELAPVVDVPVMVEHGTLPADRDEPPAVARSATPSIEPASPPAGARLQYETAPAPSYPRDMLMAGIEGTVLLEVLVGIDGRPVDVTVHQSSGRREFDEAARRQVLRHWRFRPAMQGGRAVQAIGIVPIEFNLNR</sequence>
<dbReference type="EMBL" id="BAABJY010000002">
    <property type="protein sequence ID" value="GAA4866778.1"/>
    <property type="molecule type" value="Genomic_DNA"/>
</dbReference>
<evidence type="ECO:0000256" key="8">
    <source>
        <dbReference type="ARBA" id="ARBA00022989"/>
    </source>
</evidence>
<dbReference type="RefSeq" id="WP_345295226.1">
    <property type="nucleotide sequence ID" value="NZ_BAABJY010000002.1"/>
</dbReference>
<dbReference type="InterPro" id="IPR051045">
    <property type="entry name" value="TonB-dependent_transducer"/>
</dbReference>
<gene>
    <name evidence="13" type="ORF">GCM10023332_18750</name>
</gene>
<comment type="similarity">
    <text evidence="2">Belongs to the TonB family.</text>
</comment>
<dbReference type="NCBIfam" id="TIGR01352">
    <property type="entry name" value="tonB_Cterm"/>
    <property type="match status" value="1"/>
</dbReference>
<proteinExistence type="inferred from homology"/>
<comment type="caution">
    <text evidence="13">The sequence shown here is derived from an EMBL/GenBank/DDBJ whole genome shotgun (WGS) entry which is preliminary data.</text>
</comment>
<keyword evidence="14" id="KW-1185">Reference proteome</keyword>
<feature type="transmembrane region" description="Helical" evidence="11">
    <location>
        <begin position="27"/>
        <end position="48"/>
    </location>
</feature>
<keyword evidence="7" id="KW-0653">Protein transport</keyword>
<dbReference type="InterPro" id="IPR037682">
    <property type="entry name" value="TonB_C"/>
</dbReference>
<dbReference type="PANTHER" id="PTHR33446:SF2">
    <property type="entry name" value="PROTEIN TONB"/>
    <property type="match status" value="1"/>
</dbReference>
<dbReference type="Proteomes" id="UP001501323">
    <property type="component" value="Unassembled WGS sequence"/>
</dbReference>
<evidence type="ECO:0000256" key="11">
    <source>
        <dbReference type="SAM" id="Phobius"/>
    </source>
</evidence>
<accession>A0ABP9E1M5</accession>
<dbReference type="SUPFAM" id="SSF74653">
    <property type="entry name" value="TolA/TonB C-terminal domain"/>
    <property type="match status" value="1"/>
</dbReference>